<dbReference type="Proteomes" id="UP000006291">
    <property type="component" value="Segment"/>
</dbReference>
<organism evidence="1 2">
    <name type="scientific">Bacillus phage B5S</name>
    <dbReference type="NCBI Taxonomy" id="1126949"/>
    <lineage>
        <taxon>Viruses</taxon>
        <taxon>Duplodnaviria</taxon>
        <taxon>Heunggongvirae</taxon>
        <taxon>Uroviricota</taxon>
        <taxon>Caudoviricetes</taxon>
        <taxon>Herelleviridae</taxon>
        <taxon>Bastillevirinae</taxon>
        <taxon>Bequatrovirus</taxon>
        <taxon>Bequatrovirus B4</taxon>
    </lineage>
</organism>
<name>J9PRS3_9CAUD</name>
<proteinExistence type="predicted"/>
<gene>
    <name evidence="1" type="ORF">B5S_0071</name>
</gene>
<accession>J9PRS3</accession>
<evidence type="ECO:0000313" key="1">
    <source>
        <dbReference type="EMBL" id="AEW47305.1"/>
    </source>
</evidence>
<dbReference type="EMBL" id="JN797796">
    <property type="protein sequence ID" value="AEW47305.1"/>
    <property type="molecule type" value="Genomic_DNA"/>
</dbReference>
<sequence length="117" mass="13289">MNKNNLIVLLGVAKAVRKQQEHNKMIIAEGLERGDTMEMICCGASHLKKNSAYQSISIHSAYHKSNIQDINQFYAIAYELEKQGYVTISAKGRHKKTKIRLTFAGMDYLKGLKRNCK</sequence>
<evidence type="ECO:0000313" key="2">
    <source>
        <dbReference type="Proteomes" id="UP000006291"/>
    </source>
</evidence>
<reference evidence="1 2" key="1">
    <citation type="submission" date="2011-09" db="EMBL/GenBank/DDBJ databases">
        <title>Complete Genome Sequence of Bacillus cereus Bacteriophage B5S.</title>
        <authorList>
            <person name="Lee J.-H."/>
            <person name="Shin H."/>
            <person name="Son B."/>
            <person name="Ryu S."/>
        </authorList>
    </citation>
    <scope>NUCLEOTIDE SEQUENCE [LARGE SCALE GENOMIC DNA]</scope>
</reference>
<protein>
    <submittedName>
        <fullName evidence="1">Uncharacterized protein</fullName>
    </submittedName>
</protein>